<evidence type="ECO:0000256" key="1">
    <source>
        <dbReference type="ARBA" id="ARBA00022676"/>
    </source>
</evidence>
<organism evidence="5 6">
    <name type="scientific">Limobrevibacterium gyesilva</name>
    <dbReference type="NCBI Taxonomy" id="2991712"/>
    <lineage>
        <taxon>Bacteria</taxon>
        <taxon>Pseudomonadati</taxon>
        <taxon>Pseudomonadota</taxon>
        <taxon>Alphaproteobacteria</taxon>
        <taxon>Acetobacterales</taxon>
        <taxon>Acetobacteraceae</taxon>
        <taxon>Limobrevibacterium</taxon>
    </lineage>
</organism>
<dbReference type="CDD" id="cd03808">
    <property type="entry name" value="GT4_CapM-like"/>
    <property type="match status" value="1"/>
</dbReference>
<dbReference type="InterPro" id="IPR028098">
    <property type="entry name" value="Glyco_trans_4-like_N"/>
</dbReference>
<evidence type="ECO:0000259" key="3">
    <source>
        <dbReference type="Pfam" id="PF00534"/>
    </source>
</evidence>
<reference evidence="5" key="1">
    <citation type="submission" date="2022-09" db="EMBL/GenBank/DDBJ databases">
        <title>Rhodovastum sp. nov. RN2-1 isolated from soil in Seongnam, South Korea.</title>
        <authorList>
            <person name="Le N.T."/>
        </authorList>
    </citation>
    <scope>NUCLEOTIDE SEQUENCE</scope>
    <source>
        <strain evidence="5">RN2-1</strain>
    </source>
</reference>
<evidence type="ECO:0000313" key="5">
    <source>
        <dbReference type="EMBL" id="MCW3477818.1"/>
    </source>
</evidence>
<feature type="domain" description="Glycosyl transferase family 1" evidence="3">
    <location>
        <begin position="182"/>
        <end position="345"/>
    </location>
</feature>
<dbReference type="RefSeq" id="WP_264716787.1">
    <property type="nucleotide sequence ID" value="NZ_JAPDNT010000055.1"/>
</dbReference>
<keyword evidence="1" id="KW-0328">Glycosyltransferase</keyword>
<accession>A0AA41YWK3</accession>
<proteinExistence type="predicted"/>
<dbReference type="GO" id="GO:0016757">
    <property type="term" value="F:glycosyltransferase activity"/>
    <property type="evidence" value="ECO:0007669"/>
    <property type="project" value="UniProtKB-KW"/>
</dbReference>
<dbReference type="PANTHER" id="PTHR12526">
    <property type="entry name" value="GLYCOSYLTRANSFERASE"/>
    <property type="match status" value="1"/>
</dbReference>
<comment type="caution">
    <text evidence="5">The sequence shown here is derived from an EMBL/GenBank/DDBJ whole genome shotgun (WGS) entry which is preliminary data.</text>
</comment>
<keyword evidence="6" id="KW-1185">Reference proteome</keyword>
<keyword evidence="2" id="KW-0808">Transferase</keyword>
<evidence type="ECO:0000313" key="6">
    <source>
        <dbReference type="Proteomes" id="UP001165679"/>
    </source>
</evidence>
<dbReference type="SUPFAM" id="SSF53756">
    <property type="entry name" value="UDP-Glycosyltransferase/glycogen phosphorylase"/>
    <property type="match status" value="1"/>
</dbReference>
<dbReference type="EMBL" id="JAPDNT010000055">
    <property type="protein sequence ID" value="MCW3477818.1"/>
    <property type="molecule type" value="Genomic_DNA"/>
</dbReference>
<evidence type="ECO:0000259" key="4">
    <source>
        <dbReference type="Pfam" id="PF13579"/>
    </source>
</evidence>
<protein>
    <submittedName>
        <fullName evidence="5">Glycosyltransferase family 4 protein</fullName>
    </submittedName>
</protein>
<reference evidence="5" key="2">
    <citation type="submission" date="2022-10" db="EMBL/GenBank/DDBJ databases">
        <authorList>
            <person name="Trinh H.N."/>
        </authorList>
    </citation>
    <scope>NUCLEOTIDE SEQUENCE</scope>
    <source>
        <strain evidence="5">RN2-1</strain>
    </source>
</reference>
<name>A0AA41YWK3_9PROT</name>
<dbReference type="InterPro" id="IPR001296">
    <property type="entry name" value="Glyco_trans_1"/>
</dbReference>
<dbReference type="Pfam" id="PF00534">
    <property type="entry name" value="Glycos_transf_1"/>
    <property type="match status" value="1"/>
</dbReference>
<feature type="domain" description="Glycosyltransferase subfamily 4-like N-terminal" evidence="4">
    <location>
        <begin position="18"/>
        <end position="165"/>
    </location>
</feature>
<dbReference type="Proteomes" id="UP001165679">
    <property type="component" value="Unassembled WGS sequence"/>
</dbReference>
<gene>
    <name evidence="5" type="ORF">OL599_25035</name>
</gene>
<sequence>MKIVEITNVDFSLRHFLLPLMRGIRARGHEVVGVSAEGPLLEVARGEGFRVVSLPLARSFSPVAQWRAFRALLALLRAERPDLVHGHMPISGFLARVAARVAGVPRVAYTCHGFLFNQPGPWWRRGIALAMEWVGGRLTDVHMTVSTEEAADARRLGINRGSIAIGNGRDPARFHPDPQARAAIRAELGVPEDRVVVVAVSRLVRHKGHPELLAAMRDVDAELWVVGERLESDHGEDLEPYFAAAGLGERLRRLRYREDIPAILAASDIFALPSHFEGLPMSVIEAMLTGLPVIATNIRGPREQVVDGETGLLVPPMRVPELAAALRRLAADPGLRARMGAAGRTRALEHYDEGRVVARTLDLLGL</sequence>
<evidence type="ECO:0000256" key="2">
    <source>
        <dbReference type="ARBA" id="ARBA00022679"/>
    </source>
</evidence>
<dbReference type="AlphaFoldDB" id="A0AA41YWK3"/>
<dbReference type="Gene3D" id="3.40.50.2000">
    <property type="entry name" value="Glycogen Phosphorylase B"/>
    <property type="match status" value="2"/>
</dbReference>
<dbReference type="Pfam" id="PF13579">
    <property type="entry name" value="Glyco_trans_4_4"/>
    <property type="match status" value="1"/>
</dbReference>
<dbReference type="PANTHER" id="PTHR12526:SF510">
    <property type="entry name" value="D-INOSITOL 3-PHOSPHATE GLYCOSYLTRANSFERASE"/>
    <property type="match status" value="1"/>
</dbReference>